<protein>
    <submittedName>
        <fullName evidence="1">2581_t:CDS:1</fullName>
    </submittedName>
</protein>
<comment type="caution">
    <text evidence="1">The sequence shown here is derived from an EMBL/GenBank/DDBJ whole genome shotgun (WGS) entry which is preliminary data.</text>
</comment>
<dbReference type="InterPro" id="IPR032675">
    <property type="entry name" value="LRR_dom_sf"/>
</dbReference>
<dbReference type="OrthoDB" id="550575at2759"/>
<feature type="non-terminal residue" evidence="1">
    <location>
        <position position="458"/>
    </location>
</feature>
<name>A0A9N9GIR9_9GLOM</name>
<accession>A0A9N9GIR9</accession>
<evidence type="ECO:0000313" key="2">
    <source>
        <dbReference type="Proteomes" id="UP000789508"/>
    </source>
</evidence>
<sequence length="458" mass="52685">MQTLPIELRQKIFRQLNKHSQFNCLLINRQLCREVVSILWEAPLSIRNVKGAKVINAYIKNFSNETWRYLLANGISKKSITGPPAFNYASFLCVYDPILVNCAAEDWLRCKCKSPSAEKCNVLRDSLCQLFLAEMKSMRSLTFDSFHPDQFWSSIPKERSTSLLLKNLNQIFIIGIAKGLDNLFQELAKNCQNIGGITLYCDCNPNIRITKQLENTAIGLKKTILAQNGLQWLKLYETSAILFRFISSFYSSSTTIRAIELNKVDLILLQSDNVLEALSFCENLGCLKILGCKNLNQQYWSEIARFFKKLEYLSISVVQREIPVKFLEQIFISAGDNLKYLSITYSSIINSSILDRLLPLFSCYLYNLRALEMQGLDLKNAVSSLRSCKKLQYLAVYQDIFSRNNVLDTLIEVFPTLEFLIIRDFSDINVTYSLVEKKKAERKYDVKMNVSANYFHES</sequence>
<dbReference type="Gene3D" id="3.80.10.10">
    <property type="entry name" value="Ribonuclease Inhibitor"/>
    <property type="match status" value="1"/>
</dbReference>
<feature type="non-terminal residue" evidence="1">
    <location>
        <position position="1"/>
    </location>
</feature>
<keyword evidence="2" id="KW-1185">Reference proteome</keyword>
<dbReference type="Proteomes" id="UP000789508">
    <property type="component" value="Unassembled WGS sequence"/>
</dbReference>
<evidence type="ECO:0000313" key="1">
    <source>
        <dbReference type="EMBL" id="CAG8611313.1"/>
    </source>
</evidence>
<organism evidence="1 2">
    <name type="scientific">Ambispora leptoticha</name>
    <dbReference type="NCBI Taxonomy" id="144679"/>
    <lineage>
        <taxon>Eukaryota</taxon>
        <taxon>Fungi</taxon>
        <taxon>Fungi incertae sedis</taxon>
        <taxon>Mucoromycota</taxon>
        <taxon>Glomeromycotina</taxon>
        <taxon>Glomeromycetes</taxon>
        <taxon>Archaeosporales</taxon>
        <taxon>Ambisporaceae</taxon>
        <taxon>Ambispora</taxon>
    </lineage>
</organism>
<dbReference type="SUPFAM" id="SSF52047">
    <property type="entry name" value="RNI-like"/>
    <property type="match status" value="1"/>
</dbReference>
<gene>
    <name evidence="1" type="ORF">ALEPTO_LOCUS8573</name>
</gene>
<dbReference type="EMBL" id="CAJVPS010005097">
    <property type="protein sequence ID" value="CAG8611313.1"/>
    <property type="molecule type" value="Genomic_DNA"/>
</dbReference>
<proteinExistence type="predicted"/>
<dbReference type="AlphaFoldDB" id="A0A9N9GIR9"/>
<reference evidence="1" key="1">
    <citation type="submission" date="2021-06" db="EMBL/GenBank/DDBJ databases">
        <authorList>
            <person name="Kallberg Y."/>
            <person name="Tangrot J."/>
            <person name="Rosling A."/>
        </authorList>
    </citation>
    <scope>NUCLEOTIDE SEQUENCE</scope>
    <source>
        <strain evidence="1">FL130A</strain>
    </source>
</reference>